<evidence type="ECO:0000256" key="20">
    <source>
        <dbReference type="SAM" id="MobiDB-lite"/>
    </source>
</evidence>
<evidence type="ECO:0000256" key="18">
    <source>
        <dbReference type="ARBA" id="ARBA00042865"/>
    </source>
</evidence>
<comment type="subcellular location">
    <subcellularLocation>
        <location evidence="2">Endoplasmic reticulum membrane</location>
        <topology evidence="2">Single-pass type II membrane protein</topology>
    </subcellularLocation>
    <subcellularLocation>
        <location evidence="1">Golgi apparatus membrane</location>
        <topology evidence="1">Single-pass type II membrane protein</topology>
    </subcellularLocation>
</comment>
<dbReference type="CTD" id="20315199"/>
<feature type="transmembrane region" description="Helical" evidence="21">
    <location>
        <begin position="48"/>
        <end position="69"/>
    </location>
</feature>
<dbReference type="InterPro" id="IPR003406">
    <property type="entry name" value="Glyco_trans_14"/>
</dbReference>
<keyword evidence="17" id="KW-0325">Glycoprotein</keyword>
<dbReference type="GO" id="GO:0015012">
    <property type="term" value="P:heparan sulfate proteoglycan biosynthetic process"/>
    <property type="evidence" value="ECO:0007669"/>
    <property type="project" value="UniProtKB-UniPathway"/>
</dbReference>
<dbReference type="OrthoDB" id="2019572at2759"/>
<keyword evidence="9 21" id="KW-0812">Transmembrane</keyword>
<dbReference type="GO" id="GO:0046872">
    <property type="term" value="F:metal ion binding"/>
    <property type="evidence" value="ECO:0007669"/>
    <property type="project" value="UniProtKB-KW"/>
</dbReference>
<dbReference type="GO" id="GO:0050650">
    <property type="term" value="P:chondroitin sulfate proteoglycan biosynthetic process"/>
    <property type="evidence" value="ECO:0007669"/>
    <property type="project" value="TreeGrafter"/>
</dbReference>
<dbReference type="EC" id="2.4.2.26" evidence="6"/>
<keyword evidence="23" id="KW-1185">Reference proteome</keyword>
<accession>A0A075A4C1</accession>
<evidence type="ECO:0000256" key="7">
    <source>
        <dbReference type="ARBA" id="ARBA00022676"/>
    </source>
</evidence>
<evidence type="ECO:0000256" key="14">
    <source>
        <dbReference type="ARBA" id="ARBA00023034"/>
    </source>
</evidence>
<evidence type="ECO:0000256" key="8">
    <source>
        <dbReference type="ARBA" id="ARBA00022679"/>
    </source>
</evidence>
<evidence type="ECO:0000313" key="22">
    <source>
        <dbReference type="EMBL" id="KER33122.1"/>
    </source>
</evidence>
<evidence type="ECO:0000256" key="5">
    <source>
        <dbReference type="ARBA" id="ARBA00010195"/>
    </source>
</evidence>
<sequence length="1319" mass="150480">MRYKWIRKDNPTVKTKSFQWRSTEGSYRRGQWPGPSLTISSMGRLPVYLFRCALALQTFVIVLLVRRLFFGQVGNNLDDWVPVSLSTFSTRPDTAFLCINKSRYALSAFNRSNSTHCRDYFINVMCNGAAMKPLDTRTECPHRKPPGDQPVIIGCYAINTDLLSSFVLTEPRLDTDCLHLCRQSGVRYAFTTASRICGCRQQLPSTGSWLPPSACFSPCLLPAHANISIQRLQLPLCGSQVAIQVTDTASLPPLHNQPDPLSQSTITAPDVVRPVRIVYLLVLHGRSWYQIKRLFRLIFYTRHYYYIHVDARSNYLYQRVLHLSKRYPHNVYVTEKRWVPIWGGTDLLLMMLSAMHHLIVDMGSKWHWDFFINLSGTDLPVRPQNQLIAYLSQQRGKIFLHSNPNRPQFIVSQGFDRLFASCDQYMWDLGPRPLPTGFVLDGGSDWMILPRAFVEYVAFTRDALFNDLLEYFRYSLLPVEMFFHTLAQNTHFCDSVVTHALRFAHWDRPRGCECKYGSVVDWCGCSPVAFRGLRGQQQLCARVGGCLGYQPSDEPVFFARKFDPTVDLEVMEFVVKTMLGKVPYQSTRQFYLENIYSGELEADSTSLRFIMPAIFEAQLRQLENLVTISSPITTPSDFHKHLDAFALFNATYQRLSLNEEFPSLRHYPPKLVLRAPVLITAGRVAPYSLILEILLQPPSLLWTSEIPVSQVELGDVIYLEVATMFDGKEQLVRNYPRLLTTADTLQLIVMWKGEIAAPGRQPRQLSTVAITISPAHSHPSCVGHSTLSLGEGKHVLSVFDCPSCFLLVVPLTSVLHNCSITDGLWRVHARANSGQVAQTQFFLFPLAPISTDLLSSSTWGSLQPSNFCVHSEGVPAEILSTFYKWNCSVHEWSTFSDDHEPAIKYNCVKGYQDRIKLLYSFLGRLKLAIRIILPSSNEVRTFLCGRTKFTLSFDVRFASMKSEVVLANVRSPNIPSVIQEKAFELVELLTCLEDLISSKYNIIDPRPLDSSLPLELVHYRETFLELCRNFSKCDENCCTLILLGQKYGLPLLPLEIPEAVFERIEQQIRSKRHNSYWKTLHKTDLRLWYELDDNCLPNSKWVLRPLENLIPSIRSNVSSEWLDVYLHNKLGIIRNAVRKKYSDGYLKEKVLWRKPNGLEREFHLDYLEEFAKNISTALKESIDLRARRKLELLFSNLSNVPIPKEALPESPSTTSQQRNSTTSVYLCEQPDSRVHRTRDLQRGLRAWDQAWNSVAHFRAAAYLGQSYPEEVQAVLNYLEDTSEASEVPLLVSQEPGLADESSVDFASAVAAEAFIQVTL</sequence>
<comment type="similarity">
    <text evidence="5">Belongs to the glycosyltransferase 14 family. XylT subfamily.</text>
</comment>
<name>A0A075A4C1_OPIVI</name>
<keyword evidence="12" id="KW-0735">Signal-anchor</keyword>
<dbReference type="Pfam" id="PF02485">
    <property type="entry name" value="Branch"/>
    <property type="match status" value="1"/>
</dbReference>
<evidence type="ECO:0000313" key="23">
    <source>
        <dbReference type="Proteomes" id="UP000054324"/>
    </source>
</evidence>
<feature type="compositionally biased region" description="Low complexity" evidence="20">
    <location>
        <begin position="1210"/>
        <end position="1223"/>
    </location>
</feature>
<dbReference type="PANTHER" id="PTHR46025:SF3">
    <property type="entry name" value="XYLOSYLTRANSFERASE OXT"/>
    <property type="match status" value="1"/>
</dbReference>
<evidence type="ECO:0000256" key="4">
    <source>
        <dbReference type="ARBA" id="ARBA00005093"/>
    </source>
</evidence>
<dbReference type="GO" id="GO:0000139">
    <property type="term" value="C:Golgi membrane"/>
    <property type="evidence" value="ECO:0007669"/>
    <property type="project" value="UniProtKB-SubCell"/>
</dbReference>
<evidence type="ECO:0000256" key="1">
    <source>
        <dbReference type="ARBA" id="ARBA00004323"/>
    </source>
</evidence>
<keyword evidence="15 21" id="KW-0472">Membrane</keyword>
<keyword evidence="14" id="KW-0333">Golgi apparatus</keyword>
<keyword evidence="8" id="KW-0808">Transferase</keyword>
<evidence type="ECO:0000256" key="10">
    <source>
        <dbReference type="ARBA" id="ARBA00022723"/>
    </source>
</evidence>
<evidence type="ECO:0000256" key="19">
    <source>
        <dbReference type="ARBA" id="ARBA00047847"/>
    </source>
</evidence>
<evidence type="ECO:0000256" key="21">
    <source>
        <dbReference type="SAM" id="Phobius"/>
    </source>
</evidence>
<comment type="pathway">
    <text evidence="4">Glycan metabolism; heparan sulfate biosynthesis.</text>
</comment>
<keyword evidence="7" id="KW-0328">Glycosyltransferase</keyword>
<evidence type="ECO:0000256" key="2">
    <source>
        <dbReference type="ARBA" id="ARBA00004648"/>
    </source>
</evidence>
<dbReference type="KEGG" id="ovi:T265_01011"/>
<evidence type="ECO:0000256" key="12">
    <source>
        <dbReference type="ARBA" id="ARBA00022968"/>
    </source>
</evidence>
<evidence type="ECO:0000256" key="3">
    <source>
        <dbReference type="ARBA" id="ARBA00004840"/>
    </source>
</evidence>
<dbReference type="GO" id="GO:0005789">
    <property type="term" value="C:endoplasmic reticulum membrane"/>
    <property type="evidence" value="ECO:0007669"/>
    <property type="project" value="UniProtKB-SubCell"/>
</dbReference>
<dbReference type="STRING" id="6198.A0A075A4C1"/>
<protein>
    <recommendedName>
        <fullName evidence="6">protein xylosyltransferase</fullName>
        <ecNumber evidence="6">2.4.2.26</ecNumber>
    </recommendedName>
    <alternativeName>
        <fullName evidence="18">Peptide O-xylosyltransferase</fullName>
    </alternativeName>
</protein>
<evidence type="ECO:0000256" key="17">
    <source>
        <dbReference type="ARBA" id="ARBA00023180"/>
    </source>
</evidence>
<evidence type="ECO:0000256" key="13">
    <source>
        <dbReference type="ARBA" id="ARBA00022989"/>
    </source>
</evidence>
<dbReference type="InterPro" id="IPR043538">
    <property type="entry name" value="XYLT"/>
</dbReference>
<evidence type="ECO:0000256" key="9">
    <source>
        <dbReference type="ARBA" id="ARBA00022692"/>
    </source>
</evidence>
<dbReference type="Proteomes" id="UP000054324">
    <property type="component" value="Unassembled WGS sequence"/>
</dbReference>
<proteinExistence type="inferred from homology"/>
<gene>
    <name evidence="22" type="ORF">T265_01011</name>
</gene>
<dbReference type="GO" id="GO:0030158">
    <property type="term" value="F:protein xylosyltransferase activity"/>
    <property type="evidence" value="ECO:0007669"/>
    <property type="project" value="UniProtKB-EC"/>
</dbReference>
<dbReference type="GeneID" id="20315199"/>
<dbReference type="RefSeq" id="XP_009163190.1">
    <property type="nucleotide sequence ID" value="XM_009164926.1"/>
</dbReference>
<feature type="region of interest" description="Disordered" evidence="20">
    <location>
        <begin position="1204"/>
        <end position="1223"/>
    </location>
</feature>
<dbReference type="UniPathway" id="UPA00755"/>
<dbReference type="UniPathway" id="UPA00756"/>
<evidence type="ECO:0000256" key="15">
    <source>
        <dbReference type="ARBA" id="ARBA00023136"/>
    </source>
</evidence>
<organism evidence="22 23">
    <name type="scientific">Opisthorchis viverrini</name>
    <name type="common">Southeast Asian liver fluke</name>
    <dbReference type="NCBI Taxonomy" id="6198"/>
    <lineage>
        <taxon>Eukaryota</taxon>
        <taxon>Metazoa</taxon>
        <taxon>Spiralia</taxon>
        <taxon>Lophotrochozoa</taxon>
        <taxon>Platyhelminthes</taxon>
        <taxon>Trematoda</taxon>
        <taxon>Digenea</taxon>
        <taxon>Opisthorchiida</taxon>
        <taxon>Opisthorchiata</taxon>
        <taxon>Opisthorchiidae</taxon>
        <taxon>Opisthorchis</taxon>
    </lineage>
</organism>
<keyword evidence="11" id="KW-0256">Endoplasmic reticulum</keyword>
<evidence type="ECO:0000256" key="6">
    <source>
        <dbReference type="ARBA" id="ARBA00011972"/>
    </source>
</evidence>
<evidence type="ECO:0000256" key="11">
    <source>
        <dbReference type="ARBA" id="ARBA00022824"/>
    </source>
</evidence>
<dbReference type="PANTHER" id="PTHR46025">
    <property type="entry name" value="XYLOSYLTRANSFERASE OXT"/>
    <property type="match status" value="1"/>
</dbReference>
<keyword evidence="16" id="KW-1015">Disulfide bond</keyword>
<reference evidence="22 23" key="1">
    <citation type="submission" date="2013-11" db="EMBL/GenBank/DDBJ databases">
        <title>Opisthorchis viverrini - life in the bile duct.</title>
        <authorList>
            <person name="Young N.D."/>
            <person name="Nagarajan N."/>
            <person name="Lin S.J."/>
            <person name="Korhonen P.K."/>
            <person name="Jex A.R."/>
            <person name="Hall R.S."/>
            <person name="Safavi-Hemami H."/>
            <person name="Kaewkong W."/>
            <person name="Bertrand D."/>
            <person name="Gao S."/>
            <person name="Seet Q."/>
            <person name="Wongkham S."/>
            <person name="Teh B.T."/>
            <person name="Wongkham C."/>
            <person name="Intapan P.M."/>
            <person name="Maleewong W."/>
            <person name="Yang X."/>
            <person name="Hu M."/>
            <person name="Wang Z."/>
            <person name="Hofmann A."/>
            <person name="Sternberg P.W."/>
            <person name="Tan P."/>
            <person name="Wang J."/>
            <person name="Gasser R.B."/>
        </authorList>
    </citation>
    <scope>NUCLEOTIDE SEQUENCE [LARGE SCALE GENOMIC DNA]</scope>
</reference>
<comment type="pathway">
    <text evidence="3">Glycan metabolism; chondroitin sulfate biosynthesis.</text>
</comment>
<comment type="catalytic activity">
    <reaction evidence="19">
        <text>UDP-alpha-D-xylose + L-seryl-[protein] = 3-O-(beta-D-xylosyl)-L-seryl-[protein] + UDP + H(+)</text>
        <dbReference type="Rhea" id="RHEA:50192"/>
        <dbReference type="Rhea" id="RHEA-COMP:9863"/>
        <dbReference type="Rhea" id="RHEA-COMP:12567"/>
        <dbReference type="ChEBI" id="CHEBI:15378"/>
        <dbReference type="ChEBI" id="CHEBI:29999"/>
        <dbReference type="ChEBI" id="CHEBI:57632"/>
        <dbReference type="ChEBI" id="CHEBI:58223"/>
        <dbReference type="ChEBI" id="CHEBI:132085"/>
        <dbReference type="EC" id="2.4.2.26"/>
    </reaction>
</comment>
<evidence type="ECO:0000256" key="16">
    <source>
        <dbReference type="ARBA" id="ARBA00023157"/>
    </source>
</evidence>
<keyword evidence="13 21" id="KW-1133">Transmembrane helix</keyword>
<keyword evidence="10" id="KW-0479">Metal-binding</keyword>
<dbReference type="EMBL" id="KL596628">
    <property type="protein sequence ID" value="KER33122.1"/>
    <property type="molecule type" value="Genomic_DNA"/>
</dbReference>